<dbReference type="OrthoDB" id="116240at2"/>
<dbReference type="Pfam" id="PF00440">
    <property type="entry name" value="TetR_N"/>
    <property type="match status" value="1"/>
</dbReference>
<gene>
    <name evidence="6" type="ORF">ELY37_05610</name>
</gene>
<dbReference type="InterPro" id="IPR009057">
    <property type="entry name" value="Homeodomain-like_sf"/>
</dbReference>
<accession>A0A433LEA3</accession>
<dbReference type="Gene3D" id="1.10.357.10">
    <property type="entry name" value="Tetracycline Repressor, domain 2"/>
    <property type="match status" value="1"/>
</dbReference>
<dbReference type="InterPro" id="IPR036271">
    <property type="entry name" value="Tet_transcr_reg_TetR-rel_C_sf"/>
</dbReference>
<protein>
    <submittedName>
        <fullName evidence="6">TetR/AcrR family transcriptional regulator</fullName>
    </submittedName>
</protein>
<dbReference type="PRINTS" id="PR00455">
    <property type="entry name" value="HTHTETR"/>
</dbReference>
<dbReference type="GO" id="GO:0003700">
    <property type="term" value="F:DNA-binding transcription factor activity"/>
    <property type="evidence" value="ECO:0007669"/>
    <property type="project" value="TreeGrafter"/>
</dbReference>
<organism evidence="6 7">
    <name type="scientific">Vreelandella populi</name>
    <dbReference type="NCBI Taxonomy" id="2498858"/>
    <lineage>
        <taxon>Bacteria</taxon>
        <taxon>Pseudomonadati</taxon>
        <taxon>Pseudomonadota</taxon>
        <taxon>Gammaproteobacteria</taxon>
        <taxon>Oceanospirillales</taxon>
        <taxon>Halomonadaceae</taxon>
        <taxon>Vreelandella</taxon>
    </lineage>
</organism>
<evidence type="ECO:0000256" key="3">
    <source>
        <dbReference type="ARBA" id="ARBA00023163"/>
    </source>
</evidence>
<keyword evidence="7" id="KW-1185">Reference proteome</keyword>
<name>A0A433LEA3_9GAMM</name>
<dbReference type="AlphaFoldDB" id="A0A433LEA3"/>
<dbReference type="GO" id="GO:0000976">
    <property type="term" value="F:transcription cis-regulatory region binding"/>
    <property type="evidence" value="ECO:0007669"/>
    <property type="project" value="TreeGrafter"/>
</dbReference>
<keyword evidence="2 4" id="KW-0238">DNA-binding</keyword>
<reference evidence="6 7" key="1">
    <citation type="submission" date="2018-12" db="EMBL/GenBank/DDBJ databases">
        <title>three novel Halomonas strain isolated from plants.</title>
        <authorList>
            <person name="Sun C."/>
        </authorList>
    </citation>
    <scope>NUCLEOTIDE SEQUENCE [LARGE SCALE GENOMIC DNA]</scope>
    <source>
        <strain evidence="6 7">RC</strain>
    </source>
</reference>
<feature type="DNA-binding region" description="H-T-H motif" evidence="4">
    <location>
        <begin position="24"/>
        <end position="43"/>
    </location>
</feature>
<dbReference type="PROSITE" id="PS50977">
    <property type="entry name" value="HTH_TETR_2"/>
    <property type="match status" value="1"/>
</dbReference>
<evidence type="ECO:0000313" key="7">
    <source>
        <dbReference type="Proteomes" id="UP000286912"/>
    </source>
</evidence>
<dbReference type="PANTHER" id="PTHR30055">
    <property type="entry name" value="HTH-TYPE TRANSCRIPTIONAL REGULATOR RUTR"/>
    <property type="match status" value="1"/>
</dbReference>
<evidence type="ECO:0000259" key="5">
    <source>
        <dbReference type="PROSITE" id="PS50977"/>
    </source>
</evidence>
<dbReference type="PANTHER" id="PTHR30055:SF234">
    <property type="entry name" value="HTH-TYPE TRANSCRIPTIONAL REGULATOR BETI"/>
    <property type="match status" value="1"/>
</dbReference>
<evidence type="ECO:0000313" key="6">
    <source>
        <dbReference type="EMBL" id="RUR47735.1"/>
    </source>
</evidence>
<feature type="domain" description="HTH tetR-type" evidence="5">
    <location>
        <begin position="1"/>
        <end position="61"/>
    </location>
</feature>
<dbReference type="EMBL" id="RZHD01000004">
    <property type="protein sequence ID" value="RUR47735.1"/>
    <property type="molecule type" value="Genomic_DNA"/>
</dbReference>
<evidence type="ECO:0000256" key="4">
    <source>
        <dbReference type="PROSITE-ProRule" id="PRU00335"/>
    </source>
</evidence>
<sequence length="175" mass="19097">MDIKTKLISAAESLFDRHGFTATGMDRLTQAAGMSSRTLYKHAGSKHSLIAKVLSERDKRFLRRLDVSSVDALFKALEDWVRVEGCRGCLFLRAYGETGGDVPEIAEVMAAHKAGVWNKIQEIVALETSGRGDEQLAEQILILFEGATATAIYRGADAVTTARHCAVRLVKQASS</sequence>
<dbReference type="InterPro" id="IPR001647">
    <property type="entry name" value="HTH_TetR"/>
</dbReference>
<evidence type="ECO:0000256" key="2">
    <source>
        <dbReference type="ARBA" id="ARBA00023125"/>
    </source>
</evidence>
<dbReference type="Proteomes" id="UP000286912">
    <property type="component" value="Unassembled WGS sequence"/>
</dbReference>
<dbReference type="SUPFAM" id="SSF46689">
    <property type="entry name" value="Homeodomain-like"/>
    <property type="match status" value="1"/>
</dbReference>
<keyword evidence="1" id="KW-0805">Transcription regulation</keyword>
<proteinExistence type="predicted"/>
<comment type="caution">
    <text evidence="6">The sequence shown here is derived from an EMBL/GenBank/DDBJ whole genome shotgun (WGS) entry which is preliminary data.</text>
</comment>
<dbReference type="SUPFAM" id="SSF48498">
    <property type="entry name" value="Tetracyclin repressor-like, C-terminal domain"/>
    <property type="match status" value="1"/>
</dbReference>
<keyword evidence="3" id="KW-0804">Transcription</keyword>
<dbReference type="InterPro" id="IPR050109">
    <property type="entry name" value="HTH-type_TetR-like_transc_reg"/>
</dbReference>
<evidence type="ECO:0000256" key="1">
    <source>
        <dbReference type="ARBA" id="ARBA00023015"/>
    </source>
</evidence>
<dbReference type="RefSeq" id="WP_126952305.1">
    <property type="nucleotide sequence ID" value="NZ_RZHC01000012.1"/>
</dbReference>